<dbReference type="HOGENOM" id="CLU_1240431_0_0_1"/>
<evidence type="ECO:0000313" key="2">
    <source>
        <dbReference type="Proteomes" id="UP000002872"/>
    </source>
</evidence>
<dbReference type="InParanoid" id="I3EIY1"/>
<organism evidence="1 2">
    <name type="scientific">Nematocida parisii (strain ERTm3)</name>
    <name type="common">Nematode killer fungus</name>
    <dbReference type="NCBI Taxonomy" id="935791"/>
    <lineage>
        <taxon>Eukaryota</taxon>
        <taxon>Fungi</taxon>
        <taxon>Fungi incertae sedis</taxon>
        <taxon>Microsporidia</taxon>
        <taxon>Nematocida</taxon>
    </lineage>
</organism>
<proteinExistence type="predicted"/>
<protein>
    <submittedName>
        <fullName evidence="1">Uncharacterized protein</fullName>
    </submittedName>
</protein>
<dbReference type="OMA" id="GIYFTID"/>
<dbReference type="Proteomes" id="UP000002872">
    <property type="component" value="Unassembled WGS sequence"/>
</dbReference>
<accession>I3EIY1</accession>
<name>I3EIY1_NEMP3</name>
<dbReference type="VEuPathDB" id="MicrosporidiaDB:NEQG_00997"/>
<keyword evidence="2" id="KW-1185">Reference proteome</keyword>
<gene>
    <name evidence="1" type="ORF">NEQG_00997</name>
</gene>
<reference evidence="1" key="1">
    <citation type="submission" date="2011-01" db="EMBL/GenBank/DDBJ databases">
        <title>The Genome Sequence of Nematocida parisii strain ERTm3.</title>
        <authorList>
            <consortium name="The Broad Institute Genome Sequencing Platform"/>
            <consortium name="The Broad Institute Genome Sequencing Center for Infectious Disease"/>
            <person name="Cuomo C."/>
            <person name="Troemel E."/>
            <person name="Young S.K."/>
            <person name="Zeng Q."/>
            <person name="Gargeya S."/>
            <person name="Fitzgerald M."/>
            <person name="Haas B."/>
            <person name="Abouelleil A."/>
            <person name="Alvarado L."/>
            <person name="Arachchi H.M."/>
            <person name="Berlin A."/>
            <person name="Chapman S.B."/>
            <person name="Gearin G."/>
            <person name="Goldberg J."/>
            <person name="Griggs A."/>
            <person name="Gujja S."/>
            <person name="Hansen M."/>
            <person name="Heiman D."/>
            <person name="Howarth C."/>
            <person name="Larimer J."/>
            <person name="Lui A."/>
            <person name="MacDonald P.J.P."/>
            <person name="McCowen C."/>
            <person name="Montmayeur A."/>
            <person name="Murphy C."/>
            <person name="Neiman D."/>
            <person name="Pearson M."/>
            <person name="Priest M."/>
            <person name="Roberts A."/>
            <person name="Saif S."/>
            <person name="Shea T."/>
            <person name="Sisk P."/>
            <person name="Stolte C."/>
            <person name="Sykes S."/>
            <person name="Wortman J."/>
            <person name="Nusbaum C."/>
            <person name="Birren B."/>
        </authorList>
    </citation>
    <scope>NUCLEOTIDE SEQUENCE</scope>
    <source>
        <strain evidence="1">ERTm3</strain>
    </source>
</reference>
<dbReference type="EMBL" id="GL870877">
    <property type="protein sequence ID" value="EIJ89178.1"/>
    <property type="molecule type" value="Genomic_DNA"/>
</dbReference>
<dbReference type="OrthoDB" id="17948at2759"/>
<dbReference type="AlphaFoldDB" id="I3EIY1"/>
<evidence type="ECO:0000313" key="1">
    <source>
        <dbReference type="EMBL" id="EIJ89178.1"/>
    </source>
</evidence>
<sequence length="225" mass="25803">MTNTNRPAENCYFKRIGVELNAYRRHLLDRVEIQKSTKGVSKIIIDGVSPQTKPSSIYAAAAKFDLCELLIDSNENLSRCAQWQIHSVQLDMTADRGYKKGSISSVMHAGIYFTIDMAGYSCASTRRMWIYNVRNLLRLCSKKSIVVVFNEEKYTEEEILEIFLLFKIKKRVAVKFLSTNVENMLITAAMKKYAYKGAIIPMEENESSFKKLVYRATKPLKSIKK</sequence>